<feature type="transmembrane region" description="Helical" evidence="1">
    <location>
        <begin position="66"/>
        <end position="84"/>
    </location>
</feature>
<keyword evidence="1" id="KW-0472">Membrane</keyword>
<keyword evidence="1" id="KW-1133">Transmembrane helix</keyword>
<dbReference type="RefSeq" id="WP_147651718.1">
    <property type="nucleotide sequence ID" value="NZ_CP042383.1"/>
</dbReference>
<evidence type="ECO:0008006" key="4">
    <source>
        <dbReference type="Google" id="ProtNLM"/>
    </source>
</evidence>
<proteinExistence type="predicted"/>
<dbReference type="KEGG" id="lpse:FGL85_08150"/>
<evidence type="ECO:0000313" key="3">
    <source>
        <dbReference type="Proteomes" id="UP000321296"/>
    </source>
</evidence>
<name>A0A5B8T5R4_LEUPS</name>
<dbReference type="AlphaFoldDB" id="A0A5B8T5R4"/>
<protein>
    <recommendedName>
        <fullName evidence="4">GlsB/YeaQ/YmgE family stress response membrane protein</fullName>
    </recommendedName>
</protein>
<keyword evidence="1" id="KW-0812">Transmembrane</keyword>
<feature type="transmembrane region" description="Helical" evidence="1">
    <location>
        <begin position="6"/>
        <end position="22"/>
    </location>
</feature>
<evidence type="ECO:0000313" key="2">
    <source>
        <dbReference type="EMBL" id="QEA42470.1"/>
    </source>
</evidence>
<organism evidence="2 3">
    <name type="scientific">Leuconostoc pseudomesenteroides</name>
    <dbReference type="NCBI Taxonomy" id="33968"/>
    <lineage>
        <taxon>Bacteria</taxon>
        <taxon>Bacillati</taxon>
        <taxon>Bacillota</taxon>
        <taxon>Bacilli</taxon>
        <taxon>Lactobacillales</taxon>
        <taxon>Lactobacillaceae</taxon>
        <taxon>Leuconostoc</taxon>
    </lineage>
</organism>
<dbReference type="EMBL" id="CP042383">
    <property type="protein sequence ID" value="QEA42470.1"/>
    <property type="molecule type" value="Genomic_DNA"/>
</dbReference>
<dbReference type="Proteomes" id="UP000321296">
    <property type="component" value="Chromosome"/>
</dbReference>
<accession>A0A5B8T5R4</accession>
<reference evidence="2 3" key="1">
    <citation type="submission" date="2019-06" db="EMBL/GenBank/DDBJ databases">
        <title>Genome analyses of bacteria isolated from kimchi.</title>
        <authorList>
            <person name="Lee S."/>
            <person name="Ahn S."/>
            <person name="Roh S."/>
        </authorList>
    </citation>
    <scope>NUCLEOTIDE SEQUENCE [LARGE SCALE GENOMIC DNA]</scope>
    <source>
        <strain evidence="2 3">CBA3630</strain>
    </source>
</reference>
<evidence type="ECO:0000256" key="1">
    <source>
        <dbReference type="SAM" id="Phobius"/>
    </source>
</evidence>
<gene>
    <name evidence="2" type="ORF">FGL85_08150</name>
</gene>
<sequence>MTILFNILIGILAGGAVGYLGNKIKNSGSKMAEWLTIIVGIILGGLGAVSADQLINYGPTLLDSQFVPAIVGGLVLSFVGVYAGKKWFHLSAQ</sequence>
<feature type="transmembrane region" description="Helical" evidence="1">
    <location>
        <begin position="34"/>
        <end position="54"/>
    </location>
</feature>